<dbReference type="Gene3D" id="3.40.50.300">
    <property type="entry name" value="P-loop containing nucleotide triphosphate hydrolases"/>
    <property type="match status" value="1"/>
</dbReference>
<evidence type="ECO:0000313" key="11">
    <source>
        <dbReference type="Proteomes" id="UP000286746"/>
    </source>
</evidence>
<dbReference type="AlphaFoldDB" id="A0A401VXK8"/>
<keyword evidence="6 7" id="KW-0472">Membrane</keyword>
<protein>
    <submittedName>
        <fullName evidence="10">Multidrug ABC transporter permease</fullName>
    </submittedName>
</protein>
<dbReference type="EMBL" id="BHZD01000001">
    <property type="protein sequence ID" value="GCD41808.1"/>
    <property type="molecule type" value="Genomic_DNA"/>
</dbReference>
<comment type="subcellular location">
    <subcellularLocation>
        <location evidence="1">Cell membrane</location>
        <topology evidence="1">Multi-pass membrane protein</topology>
    </subcellularLocation>
</comment>
<dbReference type="GO" id="GO:0005524">
    <property type="term" value="F:ATP binding"/>
    <property type="evidence" value="ECO:0007669"/>
    <property type="project" value="UniProtKB-KW"/>
</dbReference>
<keyword evidence="3" id="KW-0547">Nucleotide-binding</keyword>
<dbReference type="PROSITE" id="PS50893">
    <property type="entry name" value="ABC_TRANSPORTER_2"/>
    <property type="match status" value="1"/>
</dbReference>
<dbReference type="RefSeq" id="WP_125052988.1">
    <property type="nucleotide sequence ID" value="NZ_BHZD01000001.1"/>
</dbReference>
<dbReference type="InterPro" id="IPR039421">
    <property type="entry name" value="Type_1_exporter"/>
</dbReference>
<feature type="transmembrane region" description="Helical" evidence="7">
    <location>
        <begin position="116"/>
        <end position="137"/>
    </location>
</feature>
<dbReference type="PROSITE" id="PS50929">
    <property type="entry name" value="ABC_TM1F"/>
    <property type="match status" value="1"/>
</dbReference>
<keyword evidence="5 7" id="KW-1133">Transmembrane helix</keyword>
<dbReference type="Pfam" id="PF00005">
    <property type="entry name" value="ABC_tran"/>
    <property type="match status" value="1"/>
</dbReference>
<dbReference type="InterPro" id="IPR003593">
    <property type="entry name" value="AAA+_ATPase"/>
</dbReference>
<dbReference type="Proteomes" id="UP000286746">
    <property type="component" value="Unassembled WGS sequence"/>
</dbReference>
<evidence type="ECO:0000256" key="7">
    <source>
        <dbReference type="SAM" id="Phobius"/>
    </source>
</evidence>
<evidence type="ECO:0000259" key="8">
    <source>
        <dbReference type="PROSITE" id="PS50893"/>
    </source>
</evidence>
<dbReference type="PANTHER" id="PTHR43394:SF1">
    <property type="entry name" value="ATP-BINDING CASSETTE SUB-FAMILY B MEMBER 10, MITOCHONDRIAL"/>
    <property type="match status" value="1"/>
</dbReference>
<feature type="transmembrane region" description="Helical" evidence="7">
    <location>
        <begin position="192"/>
        <end position="212"/>
    </location>
</feature>
<dbReference type="InterPro" id="IPR036640">
    <property type="entry name" value="ABC1_TM_sf"/>
</dbReference>
<dbReference type="InterPro" id="IPR003439">
    <property type="entry name" value="ABC_transporter-like_ATP-bd"/>
</dbReference>
<comment type="caution">
    <text evidence="10">The sequence shown here is derived from an EMBL/GenBank/DDBJ whole genome shotgun (WGS) entry which is preliminary data.</text>
</comment>
<dbReference type="InterPro" id="IPR027417">
    <property type="entry name" value="P-loop_NTPase"/>
</dbReference>
<sequence length="662" mass="71222">MKWPRPRPAKTGPAPDTDTLTESERLLFGCRLRLDLAWLRHEDALLDLNLRSMIVRLPRLLALSARLARQANARALGQVVGAEVGSGAVQAATLIAINHVLAVLLAAGPVTQRLSAALPALVAVAVCSVIGAGLRAVSTAATGRLEPAVERVATEIYLTASAKVEMAAFEDPDYHRRAESARFGASSARRMIQYSTSVITALMSLLASIGVLTVLHPALLPMIVTMTLPSAWAALVTARRRYLSFKVWTQHARAGRLISELLTSTHAAAEIRLHGIAAFLLHHFRSMSETAEDEQARLARLAARTGILASALTGVAYAATFGVLGLLLWTGAMPLAVGGTAIIAIRTATSSLTSLVRQINFLNEESLFVGDLEHIQNEADRRAIPTTGRPVPEHIGGIRFEKVSFTYPGKDNKPALDGIDLHFPAGATVALVGENGSGKTTAAKLLAGLYVPDDGQVLVGDVPTSEIDRQAWFSRIANVSQDFYHWPLTARLNVAIGRSDAEVTEERLTAAVRHADAEALIADLPRGWDTLLARGYQDGHSLSGGQWQKLGIARAHYRNGQVLVVDEPTAALDAKAEQQAFANIRTLAAGGQTVVLITHRLHSVRSADLIYLLEDGRVAESGTFTELMDPATAPYGRFRDMYEIQRAQFAADDEAQPAPLQR</sequence>
<organism evidence="10 11">
    <name type="scientific">Streptomyces paromomycinus</name>
    <name type="common">Streptomyces rimosus subsp. paromomycinus</name>
    <dbReference type="NCBI Taxonomy" id="92743"/>
    <lineage>
        <taxon>Bacteria</taxon>
        <taxon>Bacillati</taxon>
        <taxon>Actinomycetota</taxon>
        <taxon>Actinomycetes</taxon>
        <taxon>Kitasatosporales</taxon>
        <taxon>Streptomycetaceae</taxon>
        <taxon>Streptomyces</taxon>
    </lineage>
</organism>
<proteinExistence type="predicted"/>
<dbReference type="SUPFAM" id="SSF90123">
    <property type="entry name" value="ABC transporter transmembrane region"/>
    <property type="match status" value="1"/>
</dbReference>
<keyword evidence="4" id="KW-0067">ATP-binding</keyword>
<feature type="domain" description="ABC transporter" evidence="8">
    <location>
        <begin position="398"/>
        <end position="640"/>
    </location>
</feature>
<keyword evidence="11" id="KW-1185">Reference proteome</keyword>
<name>A0A401VXK8_STREY</name>
<reference evidence="10 11" key="1">
    <citation type="submission" date="2018-11" db="EMBL/GenBank/DDBJ databases">
        <title>Whole genome sequence of Streptomyces paromomycinus NBRC 15454(T).</title>
        <authorList>
            <person name="Komaki H."/>
            <person name="Tamura T."/>
        </authorList>
    </citation>
    <scope>NUCLEOTIDE SEQUENCE [LARGE SCALE GENOMIC DNA]</scope>
    <source>
        <strain evidence="10 11">NBRC 15454</strain>
    </source>
</reference>
<feature type="domain" description="ABC transmembrane type-1" evidence="9">
    <location>
        <begin position="84"/>
        <end position="364"/>
    </location>
</feature>
<keyword evidence="2 7" id="KW-0812">Transmembrane</keyword>
<dbReference type="GO" id="GO:0016887">
    <property type="term" value="F:ATP hydrolysis activity"/>
    <property type="evidence" value="ECO:0007669"/>
    <property type="project" value="InterPro"/>
</dbReference>
<dbReference type="GO" id="GO:0015421">
    <property type="term" value="F:ABC-type oligopeptide transporter activity"/>
    <property type="evidence" value="ECO:0007669"/>
    <property type="project" value="TreeGrafter"/>
</dbReference>
<dbReference type="InterPro" id="IPR011527">
    <property type="entry name" value="ABC1_TM_dom"/>
</dbReference>
<evidence type="ECO:0000256" key="4">
    <source>
        <dbReference type="ARBA" id="ARBA00022840"/>
    </source>
</evidence>
<evidence type="ECO:0000256" key="3">
    <source>
        <dbReference type="ARBA" id="ARBA00022741"/>
    </source>
</evidence>
<evidence type="ECO:0000256" key="5">
    <source>
        <dbReference type="ARBA" id="ARBA00022989"/>
    </source>
</evidence>
<evidence type="ECO:0000256" key="1">
    <source>
        <dbReference type="ARBA" id="ARBA00004651"/>
    </source>
</evidence>
<evidence type="ECO:0000256" key="6">
    <source>
        <dbReference type="ARBA" id="ARBA00023136"/>
    </source>
</evidence>
<dbReference type="GO" id="GO:0005886">
    <property type="term" value="C:plasma membrane"/>
    <property type="evidence" value="ECO:0007669"/>
    <property type="project" value="UniProtKB-SubCell"/>
</dbReference>
<feature type="transmembrane region" description="Helical" evidence="7">
    <location>
        <begin position="307"/>
        <end position="329"/>
    </location>
</feature>
<dbReference type="Gene3D" id="1.20.1560.10">
    <property type="entry name" value="ABC transporter type 1, transmembrane domain"/>
    <property type="match status" value="1"/>
</dbReference>
<evidence type="ECO:0000259" key="9">
    <source>
        <dbReference type="PROSITE" id="PS50929"/>
    </source>
</evidence>
<evidence type="ECO:0000256" key="2">
    <source>
        <dbReference type="ARBA" id="ARBA00022692"/>
    </source>
</evidence>
<dbReference type="SMART" id="SM00382">
    <property type="entry name" value="AAA"/>
    <property type="match status" value="1"/>
</dbReference>
<evidence type="ECO:0000313" key="10">
    <source>
        <dbReference type="EMBL" id="GCD41808.1"/>
    </source>
</evidence>
<dbReference type="SUPFAM" id="SSF52540">
    <property type="entry name" value="P-loop containing nucleoside triphosphate hydrolases"/>
    <property type="match status" value="1"/>
</dbReference>
<accession>A0A401VXK8</accession>
<dbReference type="PANTHER" id="PTHR43394">
    <property type="entry name" value="ATP-DEPENDENT PERMEASE MDL1, MITOCHONDRIAL"/>
    <property type="match status" value="1"/>
</dbReference>
<feature type="transmembrane region" description="Helical" evidence="7">
    <location>
        <begin position="218"/>
        <end position="238"/>
    </location>
</feature>
<feature type="transmembrane region" description="Helical" evidence="7">
    <location>
        <begin position="91"/>
        <end position="110"/>
    </location>
</feature>
<gene>
    <name evidence="10" type="ORF">GKJPGBOP_01465</name>
</gene>